<sequence length="388" mass="43998">MVSIVESRMETLSEAYKKGISFGEIFDVDYFIDVLRDDISIVKELPTEYSWSTREYYATGIRNTRIKTAPTHASANWYLENVLPVLQSYGIAAISPFSHRLSFNDLPTEIQHLRCKVNFKALAFVRGITELGDTIINRLRYPSNQKETERVESLLEDEKRKLEGGKFVVLHLRFDKDMAAHSACEFGGGKAERLALAKYRQVIWQGRVPNSQFTDEELRYQGRCPLTPEEIGLVLAALGFSNTTRVYLAIHEVYGGEARISTLRKVFPLLEDKKSLTSPMERAGVAGKASLSAAVDYYVSLHSDVFISASPGNMHNALVGHRAYLNMKTIRPNMVLLGQLFLNKSMEWSEFKKAVLTGHRNRQGQIRLRKEKQSIYTYPAPDCMCPNV</sequence>
<dbReference type="InterPro" id="IPR024709">
    <property type="entry name" value="FucosylTrfase_pln"/>
</dbReference>
<evidence type="ECO:0000256" key="2">
    <source>
        <dbReference type="ARBA" id="ARBA00004881"/>
    </source>
</evidence>
<evidence type="ECO:0000256" key="8">
    <source>
        <dbReference type="ARBA" id="ARBA00023136"/>
    </source>
</evidence>
<evidence type="ECO:0000313" key="14">
    <source>
        <dbReference type="Proteomes" id="UP000321393"/>
    </source>
</evidence>
<evidence type="ECO:0000256" key="3">
    <source>
        <dbReference type="ARBA" id="ARBA00007737"/>
    </source>
</evidence>
<dbReference type="InterPro" id="IPR052272">
    <property type="entry name" value="GT106_glycosyltransferase"/>
</dbReference>
<comment type="pathway">
    <text evidence="2">Glycan metabolism.</text>
</comment>
<evidence type="ECO:0000256" key="1">
    <source>
        <dbReference type="ARBA" id="ARBA00004167"/>
    </source>
</evidence>
<evidence type="ECO:0000256" key="11">
    <source>
        <dbReference type="ARBA" id="ARBA00023277"/>
    </source>
</evidence>
<keyword evidence="8" id="KW-0472">Membrane</keyword>
<protein>
    <recommendedName>
        <fullName evidence="12">O-fucosyltransferase family protein</fullName>
    </recommendedName>
</protein>
<comment type="subcellular location">
    <subcellularLocation>
        <location evidence="1">Membrane</location>
        <topology evidence="1">Single-pass membrane protein</topology>
    </subcellularLocation>
</comment>
<dbReference type="GO" id="GO:0006004">
    <property type="term" value="P:fucose metabolic process"/>
    <property type="evidence" value="ECO:0007669"/>
    <property type="project" value="UniProtKB-KW"/>
</dbReference>
<dbReference type="InterPro" id="IPR019378">
    <property type="entry name" value="GDP-Fuc_O-FucTrfase"/>
</dbReference>
<dbReference type="STRING" id="1194695.A0A5A7V9T9"/>
<evidence type="ECO:0000256" key="7">
    <source>
        <dbReference type="ARBA" id="ARBA00022989"/>
    </source>
</evidence>
<dbReference type="PANTHER" id="PTHR31933">
    <property type="entry name" value="O-FUCOSYLTRANSFERASE 2-RELATED"/>
    <property type="match status" value="1"/>
</dbReference>
<dbReference type="EMBL" id="SSTE01001846">
    <property type="protein sequence ID" value="KAA0065092.1"/>
    <property type="molecule type" value="Genomic_DNA"/>
</dbReference>
<comment type="similarity">
    <text evidence="3">Belongs to the glycosyltransferase GT106 family.</text>
</comment>
<evidence type="ECO:0000256" key="5">
    <source>
        <dbReference type="ARBA" id="ARBA00022679"/>
    </source>
</evidence>
<evidence type="ECO:0000256" key="9">
    <source>
        <dbReference type="ARBA" id="ARBA00023180"/>
    </source>
</evidence>
<name>A0A5A7V9T9_CUCMM</name>
<evidence type="ECO:0000256" key="10">
    <source>
        <dbReference type="ARBA" id="ARBA00023253"/>
    </source>
</evidence>
<keyword evidence="10" id="KW-0294">Fucose metabolism</keyword>
<dbReference type="Proteomes" id="UP000321393">
    <property type="component" value="Unassembled WGS sequence"/>
</dbReference>
<keyword evidence="7" id="KW-1133">Transmembrane helix</keyword>
<keyword evidence="4" id="KW-0328">Glycosyltransferase</keyword>
<organism evidence="13 14">
    <name type="scientific">Cucumis melo var. makuwa</name>
    <name type="common">Oriental melon</name>
    <dbReference type="NCBI Taxonomy" id="1194695"/>
    <lineage>
        <taxon>Eukaryota</taxon>
        <taxon>Viridiplantae</taxon>
        <taxon>Streptophyta</taxon>
        <taxon>Embryophyta</taxon>
        <taxon>Tracheophyta</taxon>
        <taxon>Spermatophyta</taxon>
        <taxon>Magnoliopsida</taxon>
        <taxon>eudicotyledons</taxon>
        <taxon>Gunneridae</taxon>
        <taxon>Pentapetalae</taxon>
        <taxon>rosids</taxon>
        <taxon>fabids</taxon>
        <taxon>Cucurbitales</taxon>
        <taxon>Cucurbitaceae</taxon>
        <taxon>Benincaseae</taxon>
        <taxon>Cucumis</taxon>
    </lineage>
</organism>
<keyword evidence="6" id="KW-0812">Transmembrane</keyword>
<evidence type="ECO:0000313" key="13">
    <source>
        <dbReference type="EMBL" id="KAA0065092.1"/>
    </source>
</evidence>
<evidence type="ECO:0000256" key="6">
    <source>
        <dbReference type="ARBA" id="ARBA00022692"/>
    </source>
</evidence>
<keyword evidence="9" id="KW-0325">Glycoprotein</keyword>
<keyword evidence="5" id="KW-0808">Transferase</keyword>
<gene>
    <name evidence="13" type="ORF">E6C27_scaffold82G004250</name>
</gene>
<evidence type="ECO:0000256" key="4">
    <source>
        <dbReference type="ARBA" id="ARBA00022676"/>
    </source>
</evidence>
<accession>A0A5A7V9T9</accession>
<keyword evidence="11" id="KW-0119">Carbohydrate metabolism</keyword>
<reference evidence="13 14" key="1">
    <citation type="submission" date="2019-08" db="EMBL/GenBank/DDBJ databases">
        <title>Draft genome sequences of two oriental melons (Cucumis melo L. var makuwa).</title>
        <authorList>
            <person name="Kwon S.-Y."/>
        </authorList>
    </citation>
    <scope>NUCLEOTIDE SEQUENCE [LARGE SCALE GENOMIC DNA]</scope>
    <source>
        <strain evidence="14">cv. SW 3</strain>
        <tissue evidence="13">Leaf</tissue>
    </source>
</reference>
<dbReference type="OrthoDB" id="1882547at2759"/>
<proteinExistence type="inferred from homology"/>
<dbReference type="CDD" id="cd11299">
    <property type="entry name" value="O-FucT_plant"/>
    <property type="match status" value="1"/>
</dbReference>
<dbReference type="PANTHER" id="PTHR31933:SF5">
    <property type="entry name" value="O-FUCOSYLTRANSFERASE 31"/>
    <property type="match status" value="1"/>
</dbReference>
<dbReference type="GO" id="GO:0016020">
    <property type="term" value="C:membrane"/>
    <property type="evidence" value="ECO:0007669"/>
    <property type="project" value="UniProtKB-SubCell"/>
</dbReference>
<dbReference type="Pfam" id="PF10250">
    <property type="entry name" value="O-FucT"/>
    <property type="match status" value="1"/>
</dbReference>
<dbReference type="AlphaFoldDB" id="A0A5A7V9T9"/>
<dbReference type="PIRSF" id="PIRSF009360">
    <property type="entry name" value="UCP009360"/>
    <property type="match status" value="1"/>
</dbReference>
<comment type="caution">
    <text evidence="13">The sequence shown here is derived from an EMBL/GenBank/DDBJ whole genome shotgun (WGS) entry which is preliminary data.</text>
</comment>
<evidence type="ECO:0000256" key="12">
    <source>
        <dbReference type="ARBA" id="ARBA00030350"/>
    </source>
</evidence>
<dbReference type="GO" id="GO:0016757">
    <property type="term" value="F:glycosyltransferase activity"/>
    <property type="evidence" value="ECO:0007669"/>
    <property type="project" value="UniProtKB-KW"/>
</dbReference>